<dbReference type="GO" id="GO:0070095">
    <property type="term" value="F:fructose-6-phosphate binding"/>
    <property type="evidence" value="ECO:0007669"/>
    <property type="project" value="TreeGrafter"/>
</dbReference>
<evidence type="ECO:0000256" key="4">
    <source>
        <dbReference type="ARBA" id="ARBA00022490"/>
    </source>
</evidence>
<evidence type="ECO:0000256" key="10">
    <source>
        <dbReference type="ARBA" id="ARBA00022842"/>
    </source>
</evidence>
<dbReference type="NCBIfam" id="TIGR02483">
    <property type="entry name" value="PFK_mixed"/>
    <property type="match status" value="1"/>
</dbReference>
<comment type="function">
    <text evidence="12">Catalyzes the phosphorylation of D-fructose 6-phosphate to fructose 1,6-bisphosphate by ATP, the first committing step of glycolysis.</text>
</comment>
<dbReference type="GO" id="GO:0046872">
    <property type="term" value="F:metal ion binding"/>
    <property type="evidence" value="ECO:0007669"/>
    <property type="project" value="UniProtKB-KW"/>
</dbReference>
<evidence type="ECO:0000259" key="13">
    <source>
        <dbReference type="Pfam" id="PF00365"/>
    </source>
</evidence>
<dbReference type="InterPro" id="IPR012829">
    <property type="entry name" value="Phosphofructokinase_III"/>
</dbReference>
<dbReference type="InterPro" id="IPR022953">
    <property type="entry name" value="ATP_PFK"/>
</dbReference>
<dbReference type="PIRSF" id="PIRSF000532">
    <property type="entry name" value="ATP_PFK_prok"/>
    <property type="match status" value="1"/>
</dbReference>
<keyword evidence="11 12" id="KW-0324">Glycolysis</keyword>
<dbReference type="GO" id="GO:0030388">
    <property type="term" value="P:fructose 1,6-bisphosphate metabolic process"/>
    <property type="evidence" value="ECO:0007669"/>
    <property type="project" value="TreeGrafter"/>
</dbReference>
<dbReference type="Proteomes" id="UP000460287">
    <property type="component" value="Unassembled WGS sequence"/>
</dbReference>
<dbReference type="SUPFAM" id="SSF53784">
    <property type="entry name" value="Phosphofructokinase"/>
    <property type="match status" value="1"/>
</dbReference>
<dbReference type="GO" id="GO:0006002">
    <property type="term" value="P:fructose 6-phosphate metabolic process"/>
    <property type="evidence" value="ECO:0007669"/>
    <property type="project" value="InterPro"/>
</dbReference>
<comment type="caution">
    <text evidence="14">The sequence shown here is derived from an EMBL/GenBank/DDBJ whole genome shotgun (WGS) entry which is preliminary data.</text>
</comment>
<dbReference type="EC" id="2.7.1.11" evidence="12"/>
<accession>A0A7X2T0W8</accession>
<feature type="binding site" description="in other chain" evidence="12">
    <location>
        <begin position="289"/>
        <end position="292"/>
    </location>
    <ligand>
        <name>substrate</name>
        <note>ligand shared between dimeric partners</note>
    </ligand>
</feature>
<dbReference type="GO" id="GO:0047334">
    <property type="term" value="F:diphosphate-fructose-6-phosphate 1-phosphotransferase activity"/>
    <property type="evidence" value="ECO:0007669"/>
    <property type="project" value="InterPro"/>
</dbReference>
<evidence type="ECO:0000313" key="14">
    <source>
        <dbReference type="EMBL" id="MSR90258.1"/>
    </source>
</evidence>
<dbReference type="InterPro" id="IPR035966">
    <property type="entry name" value="PKF_sf"/>
</dbReference>
<dbReference type="NCBIfam" id="NF002872">
    <property type="entry name" value="PRK03202.1"/>
    <property type="match status" value="1"/>
</dbReference>
<evidence type="ECO:0000256" key="12">
    <source>
        <dbReference type="HAMAP-Rule" id="MF_01976"/>
    </source>
</evidence>
<dbReference type="InterPro" id="IPR015912">
    <property type="entry name" value="Phosphofructokinase_CS"/>
</dbReference>
<keyword evidence="9 12" id="KW-0067">ATP-binding</keyword>
<dbReference type="GO" id="GO:0042802">
    <property type="term" value="F:identical protein binding"/>
    <property type="evidence" value="ECO:0007669"/>
    <property type="project" value="TreeGrafter"/>
</dbReference>
<dbReference type="EMBL" id="VULX01000001">
    <property type="protein sequence ID" value="MSR90258.1"/>
    <property type="molecule type" value="Genomic_DNA"/>
</dbReference>
<name>A0A7X2T0W8_9CLOT</name>
<comment type="catalytic activity">
    <reaction evidence="12">
        <text>beta-D-fructose 6-phosphate + ATP = beta-D-fructose 1,6-bisphosphate + ADP + H(+)</text>
        <dbReference type="Rhea" id="RHEA:16109"/>
        <dbReference type="ChEBI" id="CHEBI:15378"/>
        <dbReference type="ChEBI" id="CHEBI:30616"/>
        <dbReference type="ChEBI" id="CHEBI:32966"/>
        <dbReference type="ChEBI" id="CHEBI:57634"/>
        <dbReference type="ChEBI" id="CHEBI:456216"/>
        <dbReference type="EC" id="2.7.1.11"/>
    </reaction>
</comment>
<feature type="binding site" description="in other chain" evidence="12">
    <location>
        <begin position="185"/>
        <end position="187"/>
    </location>
    <ligand>
        <name>substrate</name>
        <note>ligand shared between dimeric partners</note>
    </ligand>
</feature>
<dbReference type="GO" id="GO:0003872">
    <property type="term" value="F:6-phosphofructokinase activity"/>
    <property type="evidence" value="ECO:0007669"/>
    <property type="project" value="UniProtKB-UniRule"/>
</dbReference>
<feature type="binding site" description="in other chain" evidence="12">
    <location>
        <position position="238"/>
    </location>
    <ligand>
        <name>substrate</name>
        <note>ligand shared between dimeric partners</note>
    </ligand>
</feature>
<feature type="binding site" evidence="12">
    <location>
        <begin position="78"/>
        <end position="79"/>
    </location>
    <ligand>
        <name>ATP</name>
        <dbReference type="ChEBI" id="CHEBI:30616"/>
    </ligand>
</feature>
<evidence type="ECO:0000256" key="6">
    <source>
        <dbReference type="ARBA" id="ARBA00022723"/>
    </source>
</evidence>
<keyword evidence="4 12" id="KW-0963">Cytoplasm</keyword>
<feature type="domain" description="Phosphofructokinase" evidence="13">
    <location>
        <begin position="7"/>
        <end position="315"/>
    </location>
</feature>
<dbReference type="UniPathway" id="UPA00109">
    <property type="reaction ID" value="UER00182"/>
</dbReference>
<dbReference type="Gene3D" id="3.40.50.460">
    <property type="entry name" value="Phosphofructokinase domain"/>
    <property type="match status" value="1"/>
</dbReference>
<evidence type="ECO:0000256" key="11">
    <source>
        <dbReference type="ARBA" id="ARBA00023152"/>
    </source>
</evidence>
<dbReference type="Gene3D" id="3.40.50.450">
    <property type="match status" value="1"/>
</dbReference>
<dbReference type="InterPro" id="IPR012003">
    <property type="entry name" value="ATP_PFK_prok-type"/>
</dbReference>
<evidence type="ECO:0000256" key="2">
    <source>
        <dbReference type="ARBA" id="ARBA00004496"/>
    </source>
</evidence>
<feature type="binding site" evidence="12">
    <location>
        <position position="178"/>
    </location>
    <ligand>
        <name>substrate</name>
        <note>ligand shared between dimeric partners</note>
    </ligand>
</feature>
<dbReference type="PANTHER" id="PTHR13697">
    <property type="entry name" value="PHOSPHOFRUCTOKINASE"/>
    <property type="match status" value="1"/>
</dbReference>
<dbReference type="GO" id="GO:0048029">
    <property type="term" value="F:monosaccharide binding"/>
    <property type="evidence" value="ECO:0007669"/>
    <property type="project" value="TreeGrafter"/>
</dbReference>
<feature type="binding site" evidence="12">
    <location>
        <position position="15"/>
    </location>
    <ligand>
        <name>ATP</name>
        <dbReference type="ChEBI" id="CHEBI:30616"/>
    </ligand>
</feature>
<keyword evidence="7 12" id="KW-0547">Nucleotide-binding</keyword>
<keyword evidence="6 12" id="KW-0479">Metal-binding</keyword>
<comment type="caution">
    <text evidence="12">Lacks conserved residue(s) required for the propagation of feature annotation.</text>
</comment>
<evidence type="ECO:0000256" key="8">
    <source>
        <dbReference type="ARBA" id="ARBA00022777"/>
    </source>
</evidence>
<dbReference type="PRINTS" id="PR00476">
    <property type="entry name" value="PHFRCTKINASE"/>
</dbReference>
<keyword evidence="5 12" id="KW-0808">Transferase</keyword>
<comment type="cofactor">
    <cofactor evidence="1 12">
        <name>Mg(2+)</name>
        <dbReference type="ChEBI" id="CHEBI:18420"/>
    </cofactor>
</comment>
<sequence length="365" mass="39552">MKNDIKRIALLTGGGDCPGLNAVIRAITRTAILQYGYEVFGYKFGYRGLYNNDLTPLTLESVSGILHRGGTILYSSNKDNLFDYTVEENGIKVKRDVSDVGVENLKKAEIDALVVIGGDGTLTSARDFARKGVNVIGVPKTIDNDLACTDVTFGFNTAIDIATEGLDRLHTTAESHHRIMILEVMGRTAGWIALQSGIAGSADVILIPEIPYDINKIVEKVKEREKRGKLFSIIVVAEGAKPKNGDVVVQKIVEDSPDPIRLGGIGNKLAADLEKLIPTHEVRNTVLGHLQRGGNTCTYDRILSTRYGVKAVQLIAEGKFGNMVALKGNKITYASLENVIGKIKNVSVDDELIEVARKIGTSFGD</sequence>
<evidence type="ECO:0000313" key="15">
    <source>
        <dbReference type="Proteomes" id="UP000460287"/>
    </source>
</evidence>
<comment type="pathway">
    <text evidence="3 12">Carbohydrate degradation; glycolysis; D-glyceraldehyde 3-phosphate and glycerone phosphate from D-glucose: step 3/4.</text>
</comment>
<comment type="subcellular location">
    <subcellularLocation>
        <location evidence="2 12">Cytoplasm</location>
    </subcellularLocation>
</comment>
<dbReference type="FunFam" id="3.40.50.460:FF:000002">
    <property type="entry name" value="ATP-dependent 6-phosphofructokinase"/>
    <property type="match status" value="1"/>
</dbReference>
<dbReference type="HAMAP" id="MF_01976">
    <property type="entry name" value="Phosphofructokinase_III"/>
    <property type="match status" value="1"/>
</dbReference>
<dbReference type="Pfam" id="PF00365">
    <property type="entry name" value="PFK"/>
    <property type="match status" value="1"/>
</dbReference>
<comment type="subunit">
    <text evidence="12">Homodimer or homotetramer.</text>
</comment>
<reference evidence="14 15" key="1">
    <citation type="submission" date="2019-08" db="EMBL/GenBank/DDBJ databases">
        <title>In-depth cultivation of the pig gut microbiome towards novel bacterial diversity and tailored functional studies.</title>
        <authorList>
            <person name="Wylensek D."/>
            <person name="Hitch T.C.A."/>
            <person name="Clavel T."/>
        </authorList>
    </citation>
    <scope>NUCLEOTIDE SEQUENCE [LARGE SCALE GENOMIC DNA]</scope>
    <source>
        <strain evidence="14 15">WCA-383-APC-5B</strain>
    </source>
</reference>
<dbReference type="GO" id="GO:0061621">
    <property type="term" value="P:canonical glycolysis"/>
    <property type="evidence" value="ECO:0007669"/>
    <property type="project" value="TreeGrafter"/>
</dbReference>
<feature type="binding site" description="in other chain" evidence="12">
    <location>
        <begin position="141"/>
        <end position="143"/>
    </location>
    <ligand>
        <name>substrate</name>
        <note>ligand shared between dimeric partners</note>
    </ligand>
</feature>
<dbReference type="GO" id="GO:0016208">
    <property type="term" value="F:AMP binding"/>
    <property type="evidence" value="ECO:0007669"/>
    <property type="project" value="TreeGrafter"/>
</dbReference>
<keyword evidence="8 12" id="KW-0418">Kinase</keyword>
<comment type="similarity">
    <text evidence="12">Belongs to the phosphofructokinase type A (PFKA) family. Mixed-substrate PFK group III subfamily.</text>
</comment>
<dbReference type="PANTHER" id="PTHR13697:SF52">
    <property type="entry name" value="ATP-DEPENDENT 6-PHOSPHOFRUCTOKINASE 3"/>
    <property type="match status" value="1"/>
</dbReference>
<keyword evidence="10 12" id="KW-0460">Magnesium</keyword>
<dbReference type="GO" id="GO:0005945">
    <property type="term" value="C:6-phosphofructokinase complex"/>
    <property type="evidence" value="ECO:0007669"/>
    <property type="project" value="TreeGrafter"/>
</dbReference>
<organism evidence="14 15">
    <name type="scientific">Inconstantimicrobium porci</name>
    <dbReference type="NCBI Taxonomy" id="2652291"/>
    <lineage>
        <taxon>Bacteria</taxon>
        <taxon>Bacillati</taxon>
        <taxon>Bacillota</taxon>
        <taxon>Clostridia</taxon>
        <taxon>Eubacteriales</taxon>
        <taxon>Clostridiaceae</taxon>
        <taxon>Inconstantimicrobium</taxon>
    </lineage>
</organism>
<dbReference type="InterPro" id="IPR000023">
    <property type="entry name" value="Phosphofructokinase_dom"/>
</dbReference>
<feature type="site" description="Important for substrate specificity; cannot use PPi as phosphoryl donor" evidence="12">
    <location>
        <position position="120"/>
    </location>
</feature>
<evidence type="ECO:0000256" key="3">
    <source>
        <dbReference type="ARBA" id="ARBA00004679"/>
    </source>
</evidence>
<dbReference type="AlphaFoldDB" id="A0A7X2T0W8"/>
<proteinExistence type="inferred from homology"/>
<feature type="binding site" evidence="12">
    <location>
        <position position="119"/>
    </location>
    <ligand>
        <name>Mg(2+)</name>
        <dbReference type="ChEBI" id="CHEBI:18420"/>
        <note>catalytic</note>
    </ligand>
</feature>
<evidence type="ECO:0000256" key="1">
    <source>
        <dbReference type="ARBA" id="ARBA00001946"/>
    </source>
</evidence>
<keyword evidence="15" id="KW-1185">Reference proteome</keyword>
<dbReference type="RefSeq" id="WP_154530125.1">
    <property type="nucleotide sequence ID" value="NZ_JAQXTV010000076.1"/>
</dbReference>
<feature type="binding site" evidence="12">
    <location>
        <position position="283"/>
    </location>
    <ligand>
        <name>substrate</name>
        <note>ligand shared between dimeric partners</note>
    </ligand>
</feature>
<feature type="active site" description="Proton acceptor" evidence="12">
    <location>
        <position position="143"/>
    </location>
</feature>
<evidence type="ECO:0000256" key="7">
    <source>
        <dbReference type="ARBA" id="ARBA00022741"/>
    </source>
</evidence>
<feature type="binding site" evidence="12">
    <location>
        <begin position="118"/>
        <end position="121"/>
    </location>
    <ligand>
        <name>ATP</name>
        <dbReference type="ChEBI" id="CHEBI:30616"/>
    </ligand>
</feature>
<evidence type="ECO:0000256" key="5">
    <source>
        <dbReference type="ARBA" id="ARBA00022679"/>
    </source>
</evidence>
<dbReference type="PROSITE" id="PS00433">
    <property type="entry name" value="PHOSPHOFRUCTOKINASE"/>
    <property type="match status" value="1"/>
</dbReference>
<gene>
    <name evidence="12" type="primary">pfkA</name>
    <name evidence="14" type="ORF">FYJ33_02195</name>
</gene>
<evidence type="ECO:0000256" key="9">
    <source>
        <dbReference type="ARBA" id="ARBA00022840"/>
    </source>
</evidence>
<dbReference type="GO" id="GO:0005524">
    <property type="term" value="F:ATP binding"/>
    <property type="evidence" value="ECO:0007669"/>
    <property type="project" value="UniProtKB-KW"/>
</dbReference>
<protein>
    <recommendedName>
        <fullName evidence="12">ATP-dependent 6-phosphofructokinase</fullName>
        <shortName evidence="12">ATP-PFK</shortName>
        <shortName evidence="12">Phosphofructokinase</shortName>
        <ecNumber evidence="12">2.7.1.11</ecNumber>
    </recommendedName>
    <alternativeName>
        <fullName evidence="12">Phosphohexokinase</fullName>
    </alternativeName>
</protein>